<proteinExistence type="predicted"/>
<reference evidence="2 3" key="1">
    <citation type="submission" date="2024-03" db="EMBL/GenBank/DDBJ databases">
        <title>YIM 134122 draft genome.</title>
        <authorList>
            <person name="Zuo S."/>
            <person name="Xiong L."/>
        </authorList>
    </citation>
    <scope>NUCLEOTIDE SEQUENCE [LARGE SCALE GENOMIC DNA]</scope>
    <source>
        <strain evidence="2 3">YIM 134122</strain>
    </source>
</reference>
<dbReference type="Proteomes" id="UP001425155">
    <property type="component" value="Unassembled WGS sequence"/>
</dbReference>
<comment type="caution">
    <text evidence="2">The sequence shown here is derived from an EMBL/GenBank/DDBJ whole genome shotgun (WGS) entry which is preliminary data.</text>
</comment>
<keyword evidence="3" id="KW-1185">Reference proteome</keyword>
<name>A0ABU9W1S9_9MICO</name>
<evidence type="ECO:0000256" key="1">
    <source>
        <dbReference type="SAM" id="SignalP"/>
    </source>
</evidence>
<sequence length="186" mass="18829">MSRRLTLFSLSAVAATAVAVLLGAGITTTSAQWTDDARFSAGADVGSWPPASGLGTCELLDASGAPVPGASCTVSSITLIEQGGLNAGQLLREYEVATATSSTDPTDQVSFRVDLSAPEVIYGGQPVNPSWSWNDASTSPEISYTPIAGYTCGSLPLVNGVSTAGVSGPVRVTVHDHPVADQTCAG</sequence>
<accession>A0ABU9W1S9</accession>
<feature type="signal peptide" evidence="1">
    <location>
        <begin position="1"/>
        <end position="31"/>
    </location>
</feature>
<feature type="chain" id="PRO_5046907115" description="Secreted protein" evidence="1">
    <location>
        <begin position="32"/>
        <end position="186"/>
    </location>
</feature>
<evidence type="ECO:0000313" key="2">
    <source>
        <dbReference type="EMBL" id="MEN1945944.1"/>
    </source>
</evidence>
<evidence type="ECO:0008006" key="4">
    <source>
        <dbReference type="Google" id="ProtNLM"/>
    </source>
</evidence>
<dbReference type="RefSeq" id="WP_342112440.1">
    <property type="nucleotide sequence ID" value="NZ_JBCAUN010000001.1"/>
</dbReference>
<dbReference type="EMBL" id="JBCLVG010000001">
    <property type="protein sequence ID" value="MEN1945944.1"/>
    <property type="molecule type" value="Genomic_DNA"/>
</dbReference>
<gene>
    <name evidence="2" type="ORF">WJX64_05245</name>
</gene>
<protein>
    <recommendedName>
        <fullName evidence="4">Secreted protein</fullName>
    </recommendedName>
</protein>
<keyword evidence="1" id="KW-0732">Signal</keyword>
<organism evidence="2 3">
    <name type="scientific">Leifsonia stereocauli</name>
    <dbReference type="NCBI Taxonomy" id="3134136"/>
    <lineage>
        <taxon>Bacteria</taxon>
        <taxon>Bacillati</taxon>
        <taxon>Actinomycetota</taxon>
        <taxon>Actinomycetes</taxon>
        <taxon>Micrococcales</taxon>
        <taxon>Microbacteriaceae</taxon>
        <taxon>Leifsonia</taxon>
    </lineage>
</organism>
<evidence type="ECO:0000313" key="3">
    <source>
        <dbReference type="Proteomes" id="UP001425155"/>
    </source>
</evidence>